<dbReference type="EMBL" id="KN817520">
    <property type="protein sequence ID" value="KJA28988.1"/>
    <property type="molecule type" value="Genomic_DNA"/>
</dbReference>
<accession>A0A0D2MY15</accession>
<proteinExistence type="predicted"/>
<reference evidence="3" key="1">
    <citation type="submission" date="2014-04" db="EMBL/GenBank/DDBJ databases">
        <title>Evolutionary Origins and Diversification of the Mycorrhizal Mutualists.</title>
        <authorList>
            <consortium name="DOE Joint Genome Institute"/>
            <consortium name="Mycorrhizal Genomics Consortium"/>
            <person name="Kohler A."/>
            <person name="Kuo A."/>
            <person name="Nagy L.G."/>
            <person name="Floudas D."/>
            <person name="Copeland A."/>
            <person name="Barry K.W."/>
            <person name="Cichocki N."/>
            <person name="Veneault-Fourrey C."/>
            <person name="LaButti K."/>
            <person name="Lindquist E.A."/>
            <person name="Lipzen A."/>
            <person name="Lundell T."/>
            <person name="Morin E."/>
            <person name="Murat C."/>
            <person name="Riley R."/>
            <person name="Ohm R."/>
            <person name="Sun H."/>
            <person name="Tunlid A."/>
            <person name="Henrissat B."/>
            <person name="Grigoriev I.V."/>
            <person name="Hibbett D.S."/>
            <person name="Martin F."/>
        </authorList>
    </citation>
    <scope>NUCLEOTIDE SEQUENCE [LARGE SCALE GENOMIC DNA]</scope>
    <source>
        <strain evidence="3">FD-334 SS-4</strain>
    </source>
</reference>
<feature type="compositionally biased region" description="Low complexity" evidence="1">
    <location>
        <begin position="255"/>
        <end position="271"/>
    </location>
</feature>
<feature type="compositionally biased region" description="Low complexity" evidence="1">
    <location>
        <begin position="334"/>
        <end position="346"/>
    </location>
</feature>
<dbReference type="OMA" id="HSKGWHE"/>
<feature type="region of interest" description="Disordered" evidence="1">
    <location>
        <begin position="220"/>
        <end position="450"/>
    </location>
</feature>
<dbReference type="PANTHER" id="PTHR48125:SF10">
    <property type="entry name" value="OS12G0136300 PROTEIN"/>
    <property type="match status" value="1"/>
</dbReference>
<dbReference type="STRING" id="945553.A0A0D2MY15"/>
<evidence type="ECO:0000313" key="3">
    <source>
        <dbReference type="Proteomes" id="UP000054270"/>
    </source>
</evidence>
<feature type="compositionally biased region" description="Basic and acidic residues" evidence="1">
    <location>
        <begin position="413"/>
        <end position="423"/>
    </location>
</feature>
<keyword evidence="3" id="KW-1185">Reference proteome</keyword>
<evidence type="ECO:0000313" key="2">
    <source>
        <dbReference type="EMBL" id="KJA28988.1"/>
    </source>
</evidence>
<organism evidence="2 3">
    <name type="scientific">Hypholoma sublateritium (strain FD-334 SS-4)</name>
    <dbReference type="NCBI Taxonomy" id="945553"/>
    <lineage>
        <taxon>Eukaryota</taxon>
        <taxon>Fungi</taxon>
        <taxon>Dikarya</taxon>
        <taxon>Basidiomycota</taxon>
        <taxon>Agaricomycotina</taxon>
        <taxon>Agaricomycetes</taxon>
        <taxon>Agaricomycetidae</taxon>
        <taxon>Agaricales</taxon>
        <taxon>Agaricineae</taxon>
        <taxon>Strophariaceae</taxon>
        <taxon>Hypholoma</taxon>
    </lineage>
</organism>
<evidence type="ECO:0000256" key="1">
    <source>
        <dbReference type="SAM" id="MobiDB-lite"/>
    </source>
</evidence>
<dbReference type="OrthoDB" id="2944913at2759"/>
<feature type="compositionally biased region" description="Pro residues" evidence="1">
    <location>
        <begin position="34"/>
        <end position="49"/>
    </location>
</feature>
<dbReference type="PANTHER" id="PTHR48125">
    <property type="entry name" value="LP07818P1"/>
    <property type="match status" value="1"/>
</dbReference>
<dbReference type="Proteomes" id="UP000054270">
    <property type="component" value="Unassembled WGS sequence"/>
</dbReference>
<protein>
    <submittedName>
        <fullName evidence="2">Uncharacterized protein</fullName>
    </submittedName>
</protein>
<feature type="region of interest" description="Disordered" evidence="1">
    <location>
        <begin position="22"/>
        <end position="49"/>
    </location>
</feature>
<feature type="compositionally biased region" description="Low complexity" evidence="1">
    <location>
        <begin position="301"/>
        <end position="316"/>
    </location>
</feature>
<sequence>MADIDDTYSRWDYYATSNARSEPLPPFRTARPAPAAPPPVQLPPVQTPPAPVQLSPGVWLENDDILHSAEWPPVQRYLAQVRKQKTLLRAPSDLVLALAALSVVQTADDIAHWIFWAQATYWTIGELVDSVALHQPRLIRTPVPWNGAREYKLIVNAHQQKFTCVKIQKKWYTTDGSVADTTTTKRNLRSTTDTTEQTPNEFFGIVDNEGSSHRRAFKAIVKGNGPPPSPVKPPRRPAAPRKARVSTSPVPPVPEATSPTAAAAADETPTSAMPPAHRASARVRRKVSPSDRAPRIVSQVAAPAGPPAAEAATAPIAPAPGPGPAAPTHARNRSSSAQSSASADSSGTVVVRSPSVASVETVVTAPASPGKRKREEGDDGADDGADGKALDADEGAGVVAEGMVTRHRATRIRAGDSAERSEPPSRVGTPAAEPRAKAPRARPRAKRARV</sequence>
<feature type="compositionally biased region" description="Basic residues" evidence="1">
    <location>
        <begin position="437"/>
        <end position="450"/>
    </location>
</feature>
<dbReference type="AlphaFoldDB" id="A0A0D2MY15"/>
<name>A0A0D2MY15_HYPSF</name>
<feature type="compositionally biased region" description="Basic residues" evidence="1">
    <location>
        <begin position="233"/>
        <end position="244"/>
    </location>
</feature>
<gene>
    <name evidence="2" type="ORF">HYPSUDRAFT_61832</name>
</gene>